<evidence type="ECO:0000256" key="3">
    <source>
        <dbReference type="SAM" id="MobiDB-lite"/>
    </source>
</evidence>
<dbReference type="EMBL" id="SOFS01000025">
    <property type="protein sequence ID" value="TFC19371.1"/>
    <property type="molecule type" value="Genomic_DNA"/>
</dbReference>
<keyword evidence="1" id="KW-0328">Glycosyltransferase</keyword>
<dbReference type="Pfam" id="PF13439">
    <property type="entry name" value="Glyco_transf_4"/>
    <property type="match status" value="1"/>
</dbReference>
<feature type="domain" description="Glycosyltransferase subfamily 4-like N-terminal" evidence="4">
    <location>
        <begin position="13"/>
        <end position="175"/>
    </location>
</feature>
<reference evidence="5 6" key="1">
    <citation type="submission" date="2019-03" db="EMBL/GenBank/DDBJ databases">
        <title>Genomics of glacier-inhabiting Cryobacterium strains.</title>
        <authorList>
            <person name="Liu Q."/>
            <person name="Xin Y.-H."/>
        </authorList>
    </citation>
    <scope>NUCLEOTIDE SEQUENCE [LARGE SCALE GENOMIC DNA]</scope>
    <source>
        <strain evidence="5 6">MDB1-5</strain>
    </source>
</reference>
<accession>A0ABY2IKR4</accession>
<name>A0ABY2IKR4_9MICO</name>
<comment type="caution">
    <text evidence="5">The sequence shown here is derived from an EMBL/GenBank/DDBJ whole genome shotgun (WGS) entry which is preliminary data.</text>
</comment>
<feature type="region of interest" description="Disordered" evidence="3">
    <location>
        <begin position="367"/>
        <end position="387"/>
    </location>
</feature>
<evidence type="ECO:0000256" key="1">
    <source>
        <dbReference type="ARBA" id="ARBA00022676"/>
    </source>
</evidence>
<gene>
    <name evidence="5" type="ORF">E3O46_12445</name>
</gene>
<proteinExistence type="predicted"/>
<dbReference type="PANTHER" id="PTHR45871">
    <property type="entry name" value="N-ACETYLGLUCOSAMINYL-PHOSPHATIDYLINOSITOL BIOSYNTHETIC PROTEIN"/>
    <property type="match status" value="1"/>
</dbReference>
<evidence type="ECO:0000259" key="4">
    <source>
        <dbReference type="Pfam" id="PF13439"/>
    </source>
</evidence>
<evidence type="ECO:0000256" key="2">
    <source>
        <dbReference type="ARBA" id="ARBA00022679"/>
    </source>
</evidence>
<dbReference type="Pfam" id="PF13692">
    <property type="entry name" value="Glyco_trans_1_4"/>
    <property type="match status" value="1"/>
</dbReference>
<keyword evidence="6" id="KW-1185">Reference proteome</keyword>
<keyword evidence="2" id="KW-0808">Transferase</keyword>
<dbReference type="CDD" id="cd03801">
    <property type="entry name" value="GT4_PimA-like"/>
    <property type="match status" value="1"/>
</dbReference>
<sequence length="387" mass="41636">MAIIVNSYPPRLGGLESHVFQLANAVRAAGARVTVVTLDVTPSDVDEDGIRVVRLRRHVPVASVISFPAWGTARRLSILLSTTGATVVSTHTRFFPMSYVGLRAARLAGIPVIHTEHGAGFVRTPSRVIQLASRLVDLSVGRTVLRRAAAVLAVSAPVAEFVSALARRESVIFPNALRMEDWPAFADDAPPTGIAFIGRLVGGKGWEEFVDVAATLLTEPEFDGLQVHMLGDGPDRENLRTRIRSRGIDGSIHLYGHADTAVIRSVLHGSVLVNPSRLAEGFQITLLEAAASGAQIVSFPVPSVAPIRADGGPVREVRELSLQPLIDGVRDALRRPLPAMPRPVLEAHWAWASRAREYLAIVSRLHGGDTMQTPGAPTRPEDVTGRE</sequence>
<dbReference type="SUPFAM" id="SSF53756">
    <property type="entry name" value="UDP-Glycosyltransferase/glycogen phosphorylase"/>
    <property type="match status" value="1"/>
</dbReference>
<dbReference type="Proteomes" id="UP000297604">
    <property type="component" value="Unassembled WGS sequence"/>
</dbReference>
<dbReference type="InterPro" id="IPR028098">
    <property type="entry name" value="Glyco_trans_4-like_N"/>
</dbReference>
<organism evidence="5 6">
    <name type="scientific">Cryobacterium glucosi</name>
    <dbReference type="NCBI Taxonomy" id="1259175"/>
    <lineage>
        <taxon>Bacteria</taxon>
        <taxon>Bacillati</taxon>
        <taxon>Actinomycetota</taxon>
        <taxon>Actinomycetes</taxon>
        <taxon>Micrococcales</taxon>
        <taxon>Microbacteriaceae</taxon>
        <taxon>Cryobacterium</taxon>
    </lineage>
</organism>
<protein>
    <submittedName>
        <fullName evidence="5">Glycosyltransferase</fullName>
    </submittedName>
</protein>
<dbReference type="PANTHER" id="PTHR45871:SF1">
    <property type="entry name" value="PHOSPHATIDYLINOSITOL N-ACETYLGLUCOSAMINYLTRANSFERASE SUBUNIT A"/>
    <property type="match status" value="1"/>
</dbReference>
<evidence type="ECO:0000313" key="6">
    <source>
        <dbReference type="Proteomes" id="UP000297604"/>
    </source>
</evidence>
<evidence type="ECO:0000313" key="5">
    <source>
        <dbReference type="EMBL" id="TFC19371.1"/>
    </source>
</evidence>
<dbReference type="Gene3D" id="3.40.50.2000">
    <property type="entry name" value="Glycogen Phosphorylase B"/>
    <property type="match status" value="2"/>
</dbReference>